<dbReference type="Proteomes" id="UP000250235">
    <property type="component" value="Unassembled WGS sequence"/>
</dbReference>
<name>A0A2Z7D832_9LAMI</name>
<evidence type="ECO:0000313" key="2">
    <source>
        <dbReference type="Proteomes" id="UP000250235"/>
    </source>
</evidence>
<gene>
    <name evidence="1" type="ORF">F511_21453</name>
</gene>
<evidence type="ECO:0000313" key="1">
    <source>
        <dbReference type="EMBL" id="KZV55828.1"/>
    </source>
</evidence>
<accession>A0A2Z7D832</accession>
<organism evidence="1 2">
    <name type="scientific">Dorcoceras hygrometricum</name>
    <dbReference type="NCBI Taxonomy" id="472368"/>
    <lineage>
        <taxon>Eukaryota</taxon>
        <taxon>Viridiplantae</taxon>
        <taxon>Streptophyta</taxon>
        <taxon>Embryophyta</taxon>
        <taxon>Tracheophyta</taxon>
        <taxon>Spermatophyta</taxon>
        <taxon>Magnoliopsida</taxon>
        <taxon>eudicotyledons</taxon>
        <taxon>Gunneridae</taxon>
        <taxon>Pentapetalae</taxon>
        <taxon>asterids</taxon>
        <taxon>lamiids</taxon>
        <taxon>Lamiales</taxon>
        <taxon>Gesneriaceae</taxon>
        <taxon>Didymocarpoideae</taxon>
        <taxon>Trichosporeae</taxon>
        <taxon>Loxocarpinae</taxon>
        <taxon>Dorcoceras</taxon>
    </lineage>
</organism>
<proteinExistence type="predicted"/>
<sequence>MREFRVTSCWCGKTVEEVERRRFVKLKRCVLEPSSEGIVSNALRLENQQSIRQRFAFTLKIQQIACAMIKPAGSHSYLEPAETSYWTVKPALTNKEFSSWTFSKENPTADDLAKQFQQQRFSSNDQAVTNQQQRKFSRGDFFFSTKKLEYLDAKQDCCTGNFTSESRRDLSRVQSRCRAVTIELRESEKQQFCTPKLCGNFSGILSQSSVQATNQQVRDLGRIRETRFQASSSSRKKSNFERAKLRDWSVNHRHDSIVIWVYGIFRISGLLGVTNGLDPLEEQNLGTDQ</sequence>
<dbReference type="AlphaFoldDB" id="A0A2Z7D832"/>
<dbReference type="EMBL" id="KQ988442">
    <property type="protein sequence ID" value="KZV55828.1"/>
    <property type="molecule type" value="Genomic_DNA"/>
</dbReference>
<keyword evidence="2" id="KW-1185">Reference proteome</keyword>
<protein>
    <submittedName>
        <fullName evidence="1">Nuclear transcription factor, X-box binding</fullName>
    </submittedName>
</protein>
<reference evidence="1 2" key="1">
    <citation type="journal article" date="2015" name="Proc. Natl. Acad. Sci. U.S.A.">
        <title>The resurrection genome of Boea hygrometrica: A blueprint for survival of dehydration.</title>
        <authorList>
            <person name="Xiao L."/>
            <person name="Yang G."/>
            <person name="Zhang L."/>
            <person name="Yang X."/>
            <person name="Zhao S."/>
            <person name="Ji Z."/>
            <person name="Zhou Q."/>
            <person name="Hu M."/>
            <person name="Wang Y."/>
            <person name="Chen M."/>
            <person name="Xu Y."/>
            <person name="Jin H."/>
            <person name="Xiao X."/>
            <person name="Hu G."/>
            <person name="Bao F."/>
            <person name="Hu Y."/>
            <person name="Wan P."/>
            <person name="Li L."/>
            <person name="Deng X."/>
            <person name="Kuang T."/>
            <person name="Xiang C."/>
            <person name="Zhu J.K."/>
            <person name="Oliver M.J."/>
            <person name="He Y."/>
        </authorList>
    </citation>
    <scope>NUCLEOTIDE SEQUENCE [LARGE SCALE GENOMIC DNA]</scope>
    <source>
        <strain evidence="2">cv. XS01</strain>
    </source>
</reference>